<comment type="catalytic activity">
    <reaction evidence="6">
        <text>gibberellin A20 + 2-oxoglutarate + O2 = gibberellin A1 + succinate + CO2</text>
        <dbReference type="Rhea" id="RHEA:10104"/>
        <dbReference type="ChEBI" id="CHEBI:15379"/>
        <dbReference type="ChEBI" id="CHEBI:16526"/>
        <dbReference type="ChEBI" id="CHEBI:16810"/>
        <dbReference type="ChEBI" id="CHEBI:30031"/>
        <dbReference type="ChEBI" id="CHEBI:58524"/>
        <dbReference type="ChEBI" id="CHEBI:58526"/>
        <dbReference type="EC" id="1.14.11.15"/>
    </reaction>
</comment>
<dbReference type="GO" id="GO:0046872">
    <property type="term" value="F:metal ion binding"/>
    <property type="evidence" value="ECO:0007669"/>
    <property type="project" value="UniProtKB-KW"/>
</dbReference>
<dbReference type="InterPro" id="IPR044861">
    <property type="entry name" value="IPNS-like_FE2OG_OXY"/>
</dbReference>
<gene>
    <name evidence="10" type="ORF">SEVIR_3G106100v2</name>
</gene>
<dbReference type="InterPro" id="IPR050231">
    <property type="entry name" value="Iron_ascorbate_oxido_reductase"/>
</dbReference>
<accession>A0A4U6VAS0</accession>
<reference evidence="10" key="1">
    <citation type="submission" date="2019-03" db="EMBL/GenBank/DDBJ databases">
        <title>WGS assembly of Setaria viridis.</title>
        <authorList>
            <person name="Huang P."/>
            <person name="Jenkins J."/>
            <person name="Grimwood J."/>
            <person name="Barry K."/>
            <person name="Healey A."/>
            <person name="Mamidi S."/>
            <person name="Sreedasyam A."/>
            <person name="Shu S."/>
            <person name="Feldman M."/>
            <person name="Wu J."/>
            <person name="Yu Y."/>
            <person name="Chen C."/>
            <person name="Johnson J."/>
            <person name="Rokhsar D."/>
            <person name="Baxter I."/>
            <person name="Schmutz J."/>
            <person name="Brutnell T."/>
            <person name="Kellogg E."/>
        </authorList>
    </citation>
    <scope>NUCLEOTIDE SEQUENCE [LARGE SCALE GENOMIC DNA]</scope>
</reference>
<dbReference type="Proteomes" id="UP000298652">
    <property type="component" value="Chromosome 3"/>
</dbReference>
<evidence type="ECO:0000256" key="8">
    <source>
        <dbReference type="RuleBase" id="RU003682"/>
    </source>
</evidence>
<dbReference type="Gene3D" id="2.60.120.330">
    <property type="entry name" value="B-lactam Antibiotic, Isopenicillin N Synthase, Chain"/>
    <property type="match status" value="1"/>
</dbReference>
<keyword evidence="2 8" id="KW-0479">Metal-binding</keyword>
<evidence type="ECO:0000259" key="9">
    <source>
        <dbReference type="PROSITE" id="PS51471"/>
    </source>
</evidence>
<keyword evidence="4 8" id="KW-0560">Oxidoreductase</keyword>
<dbReference type="Gramene" id="TKW25254">
    <property type="protein sequence ID" value="TKW25254"/>
    <property type="gene ID" value="SEVIR_3G106100v2"/>
</dbReference>
<dbReference type="Pfam" id="PF14226">
    <property type="entry name" value="DIOX_N"/>
    <property type="match status" value="1"/>
</dbReference>
<proteinExistence type="inferred from homology"/>
<evidence type="ECO:0000256" key="7">
    <source>
        <dbReference type="ARBA" id="ARBA00066695"/>
    </source>
</evidence>
<dbReference type="InterPro" id="IPR026992">
    <property type="entry name" value="DIOX_N"/>
</dbReference>
<dbReference type="Pfam" id="PF03171">
    <property type="entry name" value="2OG-FeII_Oxy"/>
    <property type="match status" value="1"/>
</dbReference>
<dbReference type="FunFam" id="2.60.120.330:FF:000013">
    <property type="entry name" value="Gibberellin 3-beta-dioxygenase 1"/>
    <property type="match status" value="1"/>
</dbReference>
<comment type="cofactor">
    <cofactor evidence="1">
        <name>L-ascorbate</name>
        <dbReference type="ChEBI" id="CHEBI:38290"/>
    </cofactor>
</comment>
<dbReference type="EC" id="1.14.11.15" evidence="7"/>
<evidence type="ECO:0000313" key="10">
    <source>
        <dbReference type="EMBL" id="TKW25254.1"/>
    </source>
</evidence>
<evidence type="ECO:0000256" key="2">
    <source>
        <dbReference type="ARBA" id="ARBA00022723"/>
    </source>
</evidence>
<dbReference type="EMBL" id="CM016554">
    <property type="protein sequence ID" value="TKW25254.1"/>
    <property type="molecule type" value="Genomic_DNA"/>
</dbReference>
<evidence type="ECO:0000256" key="3">
    <source>
        <dbReference type="ARBA" id="ARBA00022964"/>
    </source>
</evidence>
<feature type="domain" description="Fe2OG dioxygenase" evidence="9">
    <location>
        <begin position="206"/>
        <end position="308"/>
    </location>
</feature>
<organism evidence="10 11">
    <name type="scientific">Setaria viridis</name>
    <name type="common">Green bristlegrass</name>
    <name type="synonym">Setaria italica subsp. viridis</name>
    <dbReference type="NCBI Taxonomy" id="4556"/>
    <lineage>
        <taxon>Eukaryota</taxon>
        <taxon>Viridiplantae</taxon>
        <taxon>Streptophyta</taxon>
        <taxon>Embryophyta</taxon>
        <taxon>Tracheophyta</taxon>
        <taxon>Spermatophyta</taxon>
        <taxon>Magnoliopsida</taxon>
        <taxon>Liliopsida</taxon>
        <taxon>Poales</taxon>
        <taxon>Poaceae</taxon>
        <taxon>PACMAD clade</taxon>
        <taxon>Panicoideae</taxon>
        <taxon>Panicodae</taxon>
        <taxon>Paniceae</taxon>
        <taxon>Cenchrinae</taxon>
        <taxon>Setaria</taxon>
    </lineage>
</organism>
<dbReference type="GO" id="GO:0009686">
    <property type="term" value="P:gibberellin biosynthetic process"/>
    <property type="evidence" value="ECO:0007669"/>
    <property type="project" value="UniProtKB-ARBA"/>
</dbReference>
<name>A0A4U6VAS0_SETVI</name>
<dbReference type="PRINTS" id="PR00682">
    <property type="entry name" value="IPNSYNTHASE"/>
</dbReference>
<keyword evidence="11" id="KW-1185">Reference proteome</keyword>
<evidence type="ECO:0000313" key="11">
    <source>
        <dbReference type="Proteomes" id="UP000298652"/>
    </source>
</evidence>
<keyword evidence="3" id="KW-0223">Dioxygenase</keyword>
<evidence type="ECO:0000256" key="4">
    <source>
        <dbReference type="ARBA" id="ARBA00023002"/>
    </source>
</evidence>
<evidence type="ECO:0000256" key="6">
    <source>
        <dbReference type="ARBA" id="ARBA00052181"/>
    </source>
</evidence>
<dbReference type="PANTHER" id="PTHR47990">
    <property type="entry name" value="2-OXOGLUTARATE (2OG) AND FE(II)-DEPENDENT OXYGENASE SUPERFAMILY PROTEIN-RELATED"/>
    <property type="match status" value="1"/>
</dbReference>
<dbReference type="AlphaFoldDB" id="A0A4U6VAS0"/>
<dbReference type="OMA" id="WGGPAGE"/>
<comment type="similarity">
    <text evidence="8">Belongs to the iron/ascorbate-dependent oxidoreductase family.</text>
</comment>
<dbReference type="InterPro" id="IPR027443">
    <property type="entry name" value="IPNS-like_sf"/>
</dbReference>
<dbReference type="SUPFAM" id="SSF51197">
    <property type="entry name" value="Clavaminate synthase-like"/>
    <property type="match status" value="1"/>
</dbReference>
<keyword evidence="5 8" id="KW-0408">Iron</keyword>
<dbReference type="InterPro" id="IPR005123">
    <property type="entry name" value="Oxoglu/Fe-dep_dioxygenase_dom"/>
</dbReference>
<dbReference type="PROSITE" id="PS51471">
    <property type="entry name" value="FE2OG_OXY"/>
    <property type="match status" value="1"/>
</dbReference>
<evidence type="ECO:0000256" key="1">
    <source>
        <dbReference type="ARBA" id="ARBA00001961"/>
    </source>
</evidence>
<dbReference type="GO" id="GO:0016707">
    <property type="term" value="F:gibberellin 3-beta-dioxygenase activity"/>
    <property type="evidence" value="ECO:0007669"/>
    <property type="project" value="UniProtKB-EC"/>
</dbReference>
<sequence length="371" mass="40147">MLSPMTTSPAAAAATPCFELRSAERVPETHAWPGIDDHPTVKAAAGGDAVPVVDLGGDPDVARAAAGRAAEEWGAFLLVGHGVAAGVAARVEEQVARLFALPAAEKARAGRRPGEFNGYGRAPRLNFSNHMWSEGYTFPAAAVRAEFRRVWPDAGDDYLRFCDVMEEHHAEMRALGVRLLDMLFGALGLTDAQIAAGETEREIRETLTATTHLNMYPRCPQPERAIGMAVHTDSGFITIILQSPVPGLQLLRRQPDRWVTVPAPPGALVVVLGDLFQVLTNGRFRSALHRAVVNRERDRISVPYFLGPPADMKVAPLAAAVPPGTKAAFRGVTWREYLEIREKQAISVDASVMKMLQVAEEEEEGGVPPNN</sequence>
<evidence type="ECO:0000256" key="5">
    <source>
        <dbReference type="ARBA" id="ARBA00023004"/>
    </source>
</evidence>
<protein>
    <recommendedName>
        <fullName evidence="7">gibberellin 3beta-dioxygenase</fullName>
        <ecNumber evidence="7">1.14.11.15</ecNumber>
    </recommendedName>
</protein>